<dbReference type="Ensembl" id="ENSPMGT00000018494.1">
    <property type="protein sequence ID" value="ENSPMGP00000017324.1"/>
    <property type="gene ID" value="ENSPMGG00000012661.1"/>
</dbReference>
<dbReference type="InterPro" id="IPR033116">
    <property type="entry name" value="TRYPSIN_SER"/>
</dbReference>
<dbReference type="PROSITE" id="PS00134">
    <property type="entry name" value="TRYPSIN_HIS"/>
    <property type="match status" value="1"/>
</dbReference>
<dbReference type="FunFam" id="2.40.10.10:FF:000120">
    <property type="entry name" value="Putative serine protease"/>
    <property type="match status" value="1"/>
</dbReference>
<evidence type="ECO:0000313" key="9">
    <source>
        <dbReference type="Proteomes" id="UP000261520"/>
    </source>
</evidence>
<evidence type="ECO:0000256" key="3">
    <source>
        <dbReference type="ARBA" id="ARBA00022801"/>
    </source>
</evidence>
<evidence type="ECO:0000256" key="1">
    <source>
        <dbReference type="ARBA" id="ARBA00022670"/>
    </source>
</evidence>
<dbReference type="Proteomes" id="UP000261520">
    <property type="component" value="Unplaced"/>
</dbReference>
<evidence type="ECO:0000256" key="5">
    <source>
        <dbReference type="ARBA" id="ARBA00023157"/>
    </source>
</evidence>
<dbReference type="InterPro" id="IPR001254">
    <property type="entry name" value="Trypsin_dom"/>
</dbReference>
<evidence type="ECO:0000256" key="6">
    <source>
        <dbReference type="RuleBase" id="RU363034"/>
    </source>
</evidence>
<dbReference type="Gene3D" id="2.40.10.10">
    <property type="entry name" value="Trypsin-like serine proteases"/>
    <property type="match status" value="2"/>
</dbReference>
<dbReference type="Pfam" id="PF00089">
    <property type="entry name" value="Trypsin"/>
    <property type="match status" value="1"/>
</dbReference>
<proteinExistence type="predicted"/>
<dbReference type="InterPro" id="IPR018114">
    <property type="entry name" value="TRYPSIN_HIS"/>
</dbReference>
<keyword evidence="5" id="KW-1015">Disulfide bond</keyword>
<sequence>MPFSPKNNLSGSENILNSLKSDFSLYFSSIAVIYSLFMFVSEIINGKEVAPHSMPYMALLENKQGPFCGGTLIHPKWVLTAAHCYKYSFKVMLGVHNIQKAEKRQIRKVQEHYLHPCYNAQEKVNDLMLIKLDEPVTETDTVKVLPLRKNEDPAPGSTCLVAGWGKTGSSSTKGSDVLMAVNVTVIDRPKCNSEKYYNFDPTITRGHICAGSDGKKVADSCQGDSGGPLLCRGNLVGVTSFGKGCGIIEKPGVYTFVTEEKRQWIKKMMKM</sequence>
<keyword evidence="1 6" id="KW-0645">Protease</keyword>
<dbReference type="GO" id="GO:0004252">
    <property type="term" value="F:serine-type endopeptidase activity"/>
    <property type="evidence" value="ECO:0007669"/>
    <property type="project" value="InterPro"/>
</dbReference>
<reference evidence="8" key="2">
    <citation type="submission" date="2025-09" db="UniProtKB">
        <authorList>
            <consortium name="Ensembl"/>
        </authorList>
    </citation>
    <scope>IDENTIFICATION</scope>
</reference>
<keyword evidence="2" id="KW-0732">Signal</keyword>
<keyword evidence="9" id="KW-1185">Reference proteome</keyword>
<dbReference type="GO" id="GO:0006508">
    <property type="term" value="P:proteolysis"/>
    <property type="evidence" value="ECO:0007669"/>
    <property type="project" value="UniProtKB-KW"/>
</dbReference>
<dbReference type="CDD" id="cd00190">
    <property type="entry name" value="Tryp_SPc"/>
    <property type="match status" value="1"/>
</dbReference>
<dbReference type="PANTHER" id="PTHR24271">
    <property type="entry name" value="KALLIKREIN-RELATED"/>
    <property type="match status" value="1"/>
</dbReference>
<protein>
    <recommendedName>
        <fullName evidence="7">Peptidase S1 domain-containing protein</fullName>
    </recommendedName>
</protein>
<evidence type="ECO:0000259" key="7">
    <source>
        <dbReference type="PROSITE" id="PS50240"/>
    </source>
</evidence>
<dbReference type="PROSITE" id="PS50240">
    <property type="entry name" value="TRYPSIN_DOM"/>
    <property type="match status" value="1"/>
</dbReference>
<evidence type="ECO:0000256" key="2">
    <source>
        <dbReference type="ARBA" id="ARBA00022729"/>
    </source>
</evidence>
<dbReference type="PROSITE" id="PS00135">
    <property type="entry name" value="TRYPSIN_SER"/>
    <property type="match status" value="1"/>
</dbReference>
<dbReference type="PRINTS" id="PR00722">
    <property type="entry name" value="CHYMOTRYPSIN"/>
</dbReference>
<dbReference type="SMART" id="SM00020">
    <property type="entry name" value="Tryp_SPc"/>
    <property type="match status" value="1"/>
</dbReference>
<keyword evidence="3 6" id="KW-0378">Hydrolase</keyword>
<dbReference type="SUPFAM" id="SSF50494">
    <property type="entry name" value="Trypsin-like serine proteases"/>
    <property type="match status" value="1"/>
</dbReference>
<dbReference type="AlphaFoldDB" id="A0A3B4AL51"/>
<dbReference type="InterPro" id="IPR043504">
    <property type="entry name" value="Peptidase_S1_PA_chymotrypsin"/>
</dbReference>
<accession>A0A3B4AL51</accession>
<reference evidence="8" key="1">
    <citation type="submission" date="2025-08" db="UniProtKB">
        <authorList>
            <consortium name="Ensembl"/>
        </authorList>
    </citation>
    <scope>IDENTIFICATION</scope>
</reference>
<keyword evidence="4 6" id="KW-0720">Serine protease</keyword>
<organism evidence="8 9">
    <name type="scientific">Periophthalmus magnuspinnatus</name>
    <dbReference type="NCBI Taxonomy" id="409849"/>
    <lineage>
        <taxon>Eukaryota</taxon>
        <taxon>Metazoa</taxon>
        <taxon>Chordata</taxon>
        <taxon>Craniata</taxon>
        <taxon>Vertebrata</taxon>
        <taxon>Euteleostomi</taxon>
        <taxon>Actinopterygii</taxon>
        <taxon>Neopterygii</taxon>
        <taxon>Teleostei</taxon>
        <taxon>Neoteleostei</taxon>
        <taxon>Acanthomorphata</taxon>
        <taxon>Gobiaria</taxon>
        <taxon>Gobiiformes</taxon>
        <taxon>Gobioidei</taxon>
        <taxon>Gobiidae</taxon>
        <taxon>Oxudercinae</taxon>
        <taxon>Periophthalmus</taxon>
    </lineage>
</organism>
<dbReference type="InterPro" id="IPR009003">
    <property type="entry name" value="Peptidase_S1_PA"/>
</dbReference>
<dbReference type="STRING" id="409849.ENSPMGP00000017324"/>
<evidence type="ECO:0000313" key="8">
    <source>
        <dbReference type="Ensembl" id="ENSPMGP00000017324.1"/>
    </source>
</evidence>
<dbReference type="InterPro" id="IPR001314">
    <property type="entry name" value="Peptidase_S1A"/>
</dbReference>
<dbReference type="PANTHER" id="PTHR24271:SF52">
    <property type="entry name" value="GRANZYME K"/>
    <property type="match status" value="1"/>
</dbReference>
<feature type="domain" description="Peptidase S1" evidence="7">
    <location>
        <begin position="43"/>
        <end position="270"/>
    </location>
</feature>
<evidence type="ECO:0000256" key="4">
    <source>
        <dbReference type="ARBA" id="ARBA00022825"/>
    </source>
</evidence>
<name>A0A3B4AL51_9GOBI</name>